<dbReference type="AlphaFoldDB" id="A0A8T0J408"/>
<sequence>MWNEFRYSFPRQDSFRSSVDGDHRSALLLARDKVVLIRVRYCPPRKSPWRCRGEGNSAHTRHSWPRPRRCYTLLRCPCCGRNPCSWSGTDTCAFQTHTLRLHCWFGSRRQHRKLWHRFSGDFPALGFPDEGLYFTSLQ</sequence>
<accession>A0A8T0J408</accession>
<evidence type="ECO:0000313" key="2">
    <source>
        <dbReference type="Proteomes" id="UP000822688"/>
    </source>
</evidence>
<dbReference type="Proteomes" id="UP000822688">
    <property type="component" value="Chromosome 1"/>
</dbReference>
<dbReference type="EMBL" id="CM026421">
    <property type="protein sequence ID" value="KAG0589611.1"/>
    <property type="molecule type" value="Genomic_DNA"/>
</dbReference>
<protein>
    <submittedName>
        <fullName evidence="1">Uncharacterized protein</fullName>
    </submittedName>
</protein>
<evidence type="ECO:0000313" key="1">
    <source>
        <dbReference type="EMBL" id="KAG0589611.1"/>
    </source>
</evidence>
<proteinExistence type="predicted"/>
<gene>
    <name evidence="1" type="ORF">KC19_1G033700</name>
</gene>
<comment type="caution">
    <text evidence="1">The sequence shown here is derived from an EMBL/GenBank/DDBJ whole genome shotgun (WGS) entry which is preliminary data.</text>
</comment>
<reference evidence="1" key="1">
    <citation type="submission" date="2020-06" db="EMBL/GenBank/DDBJ databases">
        <title>WGS assembly of Ceratodon purpureus strain R40.</title>
        <authorList>
            <person name="Carey S.B."/>
            <person name="Jenkins J."/>
            <person name="Shu S."/>
            <person name="Lovell J.T."/>
            <person name="Sreedasyam A."/>
            <person name="Maumus F."/>
            <person name="Tiley G.P."/>
            <person name="Fernandez-Pozo N."/>
            <person name="Barry K."/>
            <person name="Chen C."/>
            <person name="Wang M."/>
            <person name="Lipzen A."/>
            <person name="Daum C."/>
            <person name="Saski C.A."/>
            <person name="Payton A.C."/>
            <person name="Mcbreen J.C."/>
            <person name="Conrad R.E."/>
            <person name="Kollar L.M."/>
            <person name="Olsson S."/>
            <person name="Huttunen S."/>
            <person name="Landis J.B."/>
            <person name="Wickett N.J."/>
            <person name="Johnson M.G."/>
            <person name="Rensing S.A."/>
            <person name="Grimwood J."/>
            <person name="Schmutz J."/>
            <person name="Mcdaniel S.F."/>
        </authorList>
    </citation>
    <scope>NUCLEOTIDE SEQUENCE</scope>
    <source>
        <strain evidence="1">R40</strain>
    </source>
</reference>
<keyword evidence="2" id="KW-1185">Reference proteome</keyword>
<name>A0A8T0J408_CERPU</name>
<organism evidence="1 2">
    <name type="scientific">Ceratodon purpureus</name>
    <name type="common">Fire moss</name>
    <name type="synonym">Dicranum purpureum</name>
    <dbReference type="NCBI Taxonomy" id="3225"/>
    <lineage>
        <taxon>Eukaryota</taxon>
        <taxon>Viridiplantae</taxon>
        <taxon>Streptophyta</taxon>
        <taxon>Embryophyta</taxon>
        <taxon>Bryophyta</taxon>
        <taxon>Bryophytina</taxon>
        <taxon>Bryopsida</taxon>
        <taxon>Dicranidae</taxon>
        <taxon>Pseudoditrichales</taxon>
        <taxon>Ditrichaceae</taxon>
        <taxon>Ceratodon</taxon>
    </lineage>
</organism>